<dbReference type="Gene3D" id="2.60.40.420">
    <property type="entry name" value="Cupredoxins - blue copper proteins"/>
    <property type="match status" value="1"/>
</dbReference>
<keyword evidence="10" id="KW-1185">Reference proteome</keyword>
<organism evidence="9 10">
    <name type="scientific">Phototrophicus methaneseepsis</name>
    <dbReference type="NCBI Taxonomy" id="2710758"/>
    <lineage>
        <taxon>Bacteria</taxon>
        <taxon>Bacillati</taxon>
        <taxon>Chloroflexota</taxon>
        <taxon>Candidatus Thermofontia</taxon>
        <taxon>Phototrophicales</taxon>
        <taxon>Phototrophicaceae</taxon>
        <taxon>Phototrophicus</taxon>
    </lineage>
</organism>
<protein>
    <submittedName>
        <fullName evidence="9">C-type cytochrome</fullName>
    </submittedName>
</protein>
<evidence type="ECO:0000256" key="2">
    <source>
        <dbReference type="ARBA" id="ARBA00022617"/>
    </source>
</evidence>
<dbReference type="GO" id="GO:0005507">
    <property type="term" value="F:copper ion binding"/>
    <property type="evidence" value="ECO:0007669"/>
    <property type="project" value="InterPro"/>
</dbReference>
<evidence type="ECO:0000256" key="6">
    <source>
        <dbReference type="PROSITE-ProRule" id="PRU00433"/>
    </source>
</evidence>
<dbReference type="SUPFAM" id="SSF49503">
    <property type="entry name" value="Cupredoxins"/>
    <property type="match status" value="1"/>
</dbReference>
<dbReference type="RefSeq" id="WP_195168912.1">
    <property type="nucleotide sequence ID" value="NZ_CP062983.1"/>
</dbReference>
<keyword evidence="7" id="KW-1133">Transmembrane helix</keyword>
<keyword evidence="5" id="KW-0186">Copper</keyword>
<dbReference type="InterPro" id="IPR036909">
    <property type="entry name" value="Cyt_c-like_dom_sf"/>
</dbReference>
<dbReference type="KEGG" id="pmet:G4Y79_14085"/>
<keyword evidence="4 6" id="KW-0408">Iron</keyword>
<keyword evidence="7" id="KW-0812">Transmembrane</keyword>
<dbReference type="PROSITE" id="PS51007">
    <property type="entry name" value="CYTC"/>
    <property type="match status" value="1"/>
</dbReference>
<accession>A0A7S8E5N1</accession>
<evidence type="ECO:0000313" key="10">
    <source>
        <dbReference type="Proteomes" id="UP000594468"/>
    </source>
</evidence>
<sequence length="327" mass="35785">MTFREAAARTILVVILLGLPIGILGYRYVLQPFLSPETTFEVQAYAPESGGFSPAVIQVEAGKEVTLRFTSMDVTHGVAIGPGLDAAIDHIDPGEQGEITLTFDKPGTYTYYCTTWCSADHWRMRGIIEVRDPVNPDLLPQVQSDPVIEGLLEEGIDIDADHEGEALAIAPSAARGGDLIESVIVPDEVRQVDWQRTHSPAEALTILQTQNASYSDAELRDVIAYLWMLNTTSTVDTIQTYNQNCAACHGESGNGAGPAAYLTADVPAVFDDPGYMFSMRADVLYAKIRRGGMGTDMPNFGTLFTREETWALVDYLWLLAFEPTLNE</sequence>
<evidence type="ECO:0000256" key="4">
    <source>
        <dbReference type="ARBA" id="ARBA00023004"/>
    </source>
</evidence>
<dbReference type="Pfam" id="PF13442">
    <property type="entry name" value="Cytochrome_CBB3"/>
    <property type="match status" value="1"/>
</dbReference>
<dbReference type="EMBL" id="CP062983">
    <property type="protein sequence ID" value="QPC80837.1"/>
    <property type="molecule type" value="Genomic_DNA"/>
</dbReference>
<dbReference type="AlphaFoldDB" id="A0A7S8E5N1"/>
<feature type="transmembrane region" description="Helical" evidence="7">
    <location>
        <begin position="6"/>
        <end position="26"/>
    </location>
</feature>
<dbReference type="Gene3D" id="1.10.760.10">
    <property type="entry name" value="Cytochrome c-like domain"/>
    <property type="match status" value="1"/>
</dbReference>
<dbReference type="GO" id="GO:0009055">
    <property type="term" value="F:electron transfer activity"/>
    <property type="evidence" value="ECO:0007669"/>
    <property type="project" value="InterPro"/>
</dbReference>
<dbReference type="GO" id="GO:0020037">
    <property type="term" value="F:heme binding"/>
    <property type="evidence" value="ECO:0007669"/>
    <property type="project" value="InterPro"/>
</dbReference>
<evidence type="ECO:0000256" key="7">
    <source>
        <dbReference type="SAM" id="Phobius"/>
    </source>
</evidence>
<dbReference type="InterPro" id="IPR028096">
    <property type="entry name" value="EfeO_Cupredoxin"/>
</dbReference>
<evidence type="ECO:0000256" key="3">
    <source>
        <dbReference type="ARBA" id="ARBA00022723"/>
    </source>
</evidence>
<dbReference type="InterPro" id="IPR051403">
    <property type="entry name" value="NosZ/Cyto_c_oxidase_sub2"/>
</dbReference>
<dbReference type="InterPro" id="IPR009056">
    <property type="entry name" value="Cyt_c-like_dom"/>
</dbReference>
<reference evidence="9 10" key="1">
    <citation type="submission" date="2020-02" db="EMBL/GenBank/DDBJ databases">
        <authorList>
            <person name="Zheng R.K."/>
            <person name="Sun C.M."/>
        </authorList>
    </citation>
    <scope>NUCLEOTIDE SEQUENCE [LARGE SCALE GENOMIC DNA]</scope>
    <source>
        <strain evidence="10">rifampicinis</strain>
    </source>
</reference>
<keyword evidence="7" id="KW-0472">Membrane</keyword>
<name>A0A7S8E5N1_9CHLR</name>
<dbReference type="PANTHER" id="PTHR42838:SF2">
    <property type="entry name" value="NITROUS-OXIDE REDUCTASE"/>
    <property type="match status" value="1"/>
</dbReference>
<gene>
    <name evidence="9" type="ORF">G4Y79_14085</name>
</gene>
<evidence type="ECO:0000259" key="8">
    <source>
        <dbReference type="PROSITE" id="PS51007"/>
    </source>
</evidence>
<dbReference type="GO" id="GO:0030313">
    <property type="term" value="C:cell envelope"/>
    <property type="evidence" value="ECO:0007669"/>
    <property type="project" value="UniProtKB-SubCell"/>
</dbReference>
<dbReference type="SUPFAM" id="SSF46626">
    <property type="entry name" value="Cytochrome c"/>
    <property type="match status" value="1"/>
</dbReference>
<dbReference type="Pfam" id="PF13473">
    <property type="entry name" value="Cupredoxin_1"/>
    <property type="match status" value="1"/>
</dbReference>
<evidence type="ECO:0000313" key="9">
    <source>
        <dbReference type="EMBL" id="QPC80837.1"/>
    </source>
</evidence>
<evidence type="ECO:0000256" key="5">
    <source>
        <dbReference type="ARBA" id="ARBA00023008"/>
    </source>
</evidence>
<comment type="subcellular location">
    <subcellularLocation>
        <location evidence="1">Cell envelope</location>
    </subcellularLocation>
</comment>
<keyword evidence="2 6" id="KW-0349">Heme</keyword>
<dbReference type="Proteomes" id="UP000594468">
    <property type="component" value="Chromosome"/>
</dbReference>
<evidence type="ECO:0000256" key="1">
    <source>
        <dbReference type="ARBA" id="ARBA00004196"/>
    </source>
</evidence>
<dbReference type="PANTHER" id="PTHR42838">
    <property type="entry name" value="CYTOCHROME C OXIDASE SUBUNIT II"/>
    <property type="match status" value="1"/>
</dbReference>
<dbReference type="PROSITE" id="PS00078">
    <property type="entry name" value="COX2"/>
    <property type="match status" value="1"/>
</dbReference>
<proteinExistence type="predicted"/>
<keyword evidence="3 6" id="KW-0479">Metal-binding</keyword>
<feature type="domain" description="Cytochrome c" evidence="8">
    <location>
        <begin position="232"/>
        <end position="320"/>
    </location>
</feature>
<dbReference type="InterPro" id="IPR001505">
    <property type="entry name" value="Copper_CuA"/>
</dbReference>
<dbReference type="InterPro" id="IPR008972">
    <property type="entry name" value="Cupredoxin"/>
</dbReference>